<evidence type="ECO:0000313" key="2">
    <source>
        <dbReference type="Proteomes" id="UP000054379"/>
    </source>
</evidence>
<name>A0A091QQQ2_HALAL</name>
<evidence type="ECO:0000313" key="1">
    <source>
        <dbReference type="EMBL" id="KFQ11749.1"/>
    </source>
</evidence>
<dbReference type="EMBL" id="KK666558">
    <property type="protein sequence ID" value="KFQ11749.1"/>
    <property type="molecule type" value="Genomic_DNA"/>
</dbReference>
<proteinExistence type="predicted"/>
<reference evidence="1 2" key="1">
    <citation type="submission" date="2014-04" db="EMBL/GenBank/DDBJ databases">
        <title>Genome evolution of avian class.</title>
        <authorList>
            <person name="Zhang G."/>
            <person name="Li C."/>
        </authorList>
    </citation>
    <scope>NUCLEOTIDE SEQUENCE [LARGE SCALE GENOMIC DNA]</scope>
    <source>
        <strain evidence="1">BGI_N329</strain>
    </source>
</reference>
<dbReference type="InterPro" id="IPR052133">
    <property type="entry name" value="Immune_Signaling-Apoptosis_Reg"/>
</dbReference>
<dbReference type="Proteomes" id="UP000054379">
    <property type="component" value="Unassembled WGS sequence"/>
</dbReference>
<dbReference type="PANTHER" id="PTHR12044:SF14">
    <property type="entry name" value="MEIOTIC DOUBLE-STRANDED BREAK FORMATION PROTEIN 1"/>
    <property type="match status" value="1"/>
</dbReference>
<organism evidence="1 2">
    <name type="scientific">Haliaeetus albicilla</name>
    <name type="common">White-tailed sea-eagle</name>
    <name type="synonym">Falco albicilla</name>
    <dbReference type="NCBI Taxonomy" id="8969"/>
    <lineage>
        <taxon>Eukaryota</taxon>
        <taxon>Metazoa</taxon>
        <taxon>Chordata</taxon>
        <taxon>Craniata</taxon>
        <taxon>Vertebrata</taxon>
        <taxon>Euteleostomi</taxon>
        <taxon>Archelosauria</taxon>
        <taxon>Archosauria</taxon>
        <taxon>Dinosauria</taxon>
        <taxon>Saurischia</taxon>
        <taxon>Theropoda</taxon>
        <taxon>Coelurosauria</taxon>
        <taxon>Aves</taxon>
        <taxon>Neognathae</taxon>
        <taxon>Neoaves</taxon>
        <taxon>Telluraves</taxon>
        <taxon>Accipitrimorphae</taxon>
        <taxon>Accipitriformes</taxon>
        <taxon>Accipitridae</taxon>
        <taxon>Accipitrinae</taxon>
        <taxon>Haliaeetus</taxon>
    </lineage>
</organism>
<dbReference type="GO" id="GO:0007127">
    <property type="term" value="P:meiosis I"/>
    <property type="evidence" value="ECO:0007669"/>
    <property type="project" value="TreeGrafter"/>
</dbReference>
<accession>A0A091QQQ2</accession>
<dbReference type="SUPFAM" id="SSF48371">
    <property type="entry name" value="ARM repeat"/>
    <property type="match status" value="2"/>
</dbReference>
<feature type="non-terminal residue" evidence="1">
    <location>
        <position position="1186"/>
    </location>
</feature>
<gene>
    <name evidence="1" type="ORF">N329_10634</name>
</gene>
<dbReference type="InterPro" id="IPR016024">
    <property type="entry name" value="ARM-type_fold"/>
</dbReference>
<dbReference type="AlphaFoldDB" id="A0A091QQQ2"/>
<protein>
    <submittedName>
        <fullName evidence="1">Meiosis inhibitor protein 1</fullName>
    </submittedName>
</protein>
<dbReference type="PANTHER" id="PTHR12044">
    <property type="entry name" value="BCL2 INTERACTING MEDIATOR OF CELL DEATH"/>
    <property type="match status" value="1"/>
</dbReference>
<sequence>CLVLVRLVVELKSEQYLRCILDESQKELCKATTMRGSLPTFTLLGKLADAIPGFADILVVEHSNLVDHLLMGLAYPNEGIKAAVCYLYGKLYSSPVGTERLSAHFEERLCGLFLNTLGHAQTKELQVNCLGLLKELLKSDHFVSILMNNSKAEEETENSDFLEGENPLPLVLKKLLLTRDEMLQAASSHCVAAVLVHSPNRYAPAFIHADVPEFLFECLSCNSEILIWSVYCCLLLLTEERLFFSKCHTVYGIESLVRSLQDVLQLNNVELHKQGLLLFTEILKRQPVEIKLFTNRGVCIEAIDVLMETVNCPVLEVVVEAARAVAAFLRKDHLSSPPVPYEELQKLLEAVLKRCADLSPPQSSKRHAGDLLFSVSQSHPANRHLSRVPQRQGQLLLNTLESFRNACRLAVEFQSDPMAQENAFTAPNSKSKDTLSNFSEFLLRICDSLCIPMVMNYVEGAVSPSVMEVFISTLNTLFTVVPNMQNKFSKKLASSSFIRLTLELKARFCSVQSNPALNQACSSFLCSLCLSLYSATEKERTSSQDQEMSELLQKGLPQLNYTTAESLLLLAETPEPFSLDQSLCIHQHCLILLLYFAYTLGDSHVECYCFHSNLLECRFVPEAELFLAVRNFLVSAQDHGDCPPPYILRAALYLLAVCQDKGKALDLRSLSTIKKILDNLPDLSLVYVHCHLLLTFFLRYPELMGRFGHQVLQLWFSWRHCKQTETEEAGFGMSDQLNSANPLLPILKSNSSILLILLDLVCSSSVEVAWKVLMTLRTFLERNEDVLVCDLLRSQFLQILQQLLVESSSASLQANRNLPVLLSLLFLVQLRSKGVRELDSTDFKLLHQVSNLCGKCRPRDSDLLQPSLNFLYWSLHQTTPCSQQRAVAVLLSNVSLLELLQKVLEYTWLRSPPSEPAYLSSEDALLCSGWLLVASLLLYQHRYNTEVHQSLSLDLTAVLNAVIFRKKQPVLLLVSIMQFLRAVLRQNFCSSLLVIVGQNTAQGATPPQPSSLQDAALHPLATWQVFSLVVSLQNLMVHVELQKDLLLSQAVVACLETLVEYLYVKNQDVALHVASQPWHRFLLFALLNRGQKSLLQPGVLRLVTLFLKYQSSNIISQKEISQILQEAAEANLAELPEATSRALHLFLCQIQSSHCQVEPVQSRTIQTLLEHLVGQRTACVKHQDIV</sequence>
<feature type="non-terminal residue" evidence="1">
    <location>
        <position position="1"/>
    </location>
</feature>